<organism evidence="1 2">
    <name type="scientific">Cichorium intybus</name>
    <name type="common">Chicory</name>
    <dbReference type="NCBI Taxonomy" id="13427"/>
    <lineage>
        <taxon>Eukaryota</taxon>
        <taxon>Viridiplantae</taxon>
        <taxon>Streptophyta</taxon>
        <taxon>Embryophyta</taxon>
        <taxon>Tracheophyta</taxon>
        <taxon>Spermatophyta</taxon>
        <taxon>Magnoliopsida</taxon>
        <taxon>eudicotyledons</taxon>
        <taxon>Gunneridae</taxon>
        <taxon>Pentapetalae</taxon>
        <taxon>asterids</taxon>
        <taxon>campanulids</taxon>
        <taxon>Asterales</taxon>
        <taxon>Asteraceae</taxon>
        <taxon>Cichorioideae</taxon>
        <taxon>Cichorieae</taxon>
        <taxon>Cichoriinae</taxon>
        <taxon>Cichorium</taxon>
    </lineage>
</organism>
<reference evidence="2" key="1">
    <citation type="journal article" date="2022" name="Mol. Ecol. Resour.">
        <title>The genomes of chicory, endive, great burdock and yacon provide insights into Asteraceae palaeo-polyploidization history and plant inulin production.</title>
        <authorList>
            <person name="Fan W."/>
            <person name="Wang S."/>
            <person name="Wang H."/>
            <person name="Wang A."/>
            <person name="Jiang F."/>
            <person name="Liu H."/>
            <person name="Zhao H."/>
            <person name="Xu D."/>
            <person name="Zhang Y."/>
        </authorList>
    </citation>
    <scope>NUCLEOTIDE SEQUENCE [LARGE SCALE GENOMIC DNA]</scope>
    <source>
        <strain evidence="2">cv. Punajuju</strain>
    </source>
</reference>
<keyword evidence="2" id="KW-1185">Reference proteome</keyword>
<protein>
    <submittedName>
        <fullName evidence="1">Uncharacterized protein</fullName>
    </submittedName>
</protein>
<proteinExistence type="predicted"/>
<comment type="caution">
    <text evidence="1">The sequence shown here is derived from an EMBL/GenBank/DDBJ whole genome shotgun (WGS) entry which is preliminary data.</text>
</comment>
<reference evidence="1 2" key="2">
    <citation type="journal article" date="2022" name="Mol. Ecol. Resour.">
        <title>The genomes of chicory, endive, great burdock and yacon provide insights into Asteraceae paleo-polyploidization history and plant inulin production.</title>
        <authorList>
            <person name="Fan W."/>
            <person name="Wang S."/>
            <person name="Wang H."/>
            <person name="Wang A."/>
            <person name="Jiang F."/>
            <person name="Liu H."/>
            <person name="Zhao H."/>
            <person name="Xu D."/>
            <person name="Zhang Y."/>
        </authorList>
    </citation>
    <scope>NUCLEOTIDE SEQUENCE [LARGE SCALE GENOMIC DNA]</scope>
    <source>
        <strain evidence="2">cv. Punajuju</strain>
        <tissue evidence="1">Leaves</tissue>
    </source>
</reference>
<evidence type="ECO:0000313" key="2">
    <source>
        <dbReference type="Proteomes" id="UP001055811"/>
    </source>
</evidence>
<sequence length="87" mass="9354">MACAQTASGKRAVFCFPIISGIMLGQFGQRTPRMPRTTCPLALILSPIAELSCQIHEEARKFGYQTGVKVVVAYGGAPINQQEALTL</sequence>
<dbReference type="EMBL" id="CM042013">
    <property type="protein sequence ID" value="KAI3740542.1"/>
    <property type="molecule type" value="Genomic_DNA"/>
</dbReference>
<accession>A0ACB9D1R3</accession>
<gene>
    <name evidence="1" type="ORF">L2E82_31010</name>
</gene>
<name>A0ACB9D1R3_CICIN</name>
<evidence type="ECO:0000313" key="1">
    <source>
        <dbReference type="EMBL" id="KAI3740542.1"/>
    </source>
</evidence>
<dbReference type="Proteomes" id="UP001055811">
    <property type="component" value="Linkage Group LG05"/>
</dbReference>